<evidence type="ECO:0000313" key="2">
    <source>
        <dbReference type="Proteomes" id="UP001057402"/>
    </source>
</evidence>
<organism evidence="1 2">
    <name type="scientific">Melastoma candidum</name>
    <dbReference type="NCBI Taxonomy" id="119954"/>
    <lineage>
        <taxon>Eukaryota</taxon>
        <taxon>Viridiplantae</taxon>
        <taxon>Streptophyta</taxon>
        <taxon>Embryophyta</taxon>
        <taxon>Tracheophyta</taxon>
        <taxon>Spermatophyta</taxon>
        <taxon>Magnoliopsida</taxon>
        <taxon>eudicotyledons</taxon>
        <taxon>Gunneridae</taxon>
        <taxon>Pentapetalae</taxon>
        <taxon>rosids</taxon>
        <taxon>malvids</taxon>
        <taxon>Myrtales</taxon>
        <taxon>Melastomataceae</taxon>
        <taxon>Melastomatoideae</taxon>
        <taxon>Melastomateae</taxon>
        <taxon>Melastoma</taxon>
    </lineage>
</organism>
<sequence>MAVGESDRSSNIGKGFGVEMVKNLILVGIKSAKLYDEAMAELQVFLIDFIFSEEGTSSAGDAKLEDIKPKFLWHFAVGSGFILKPMADMFGRTVGKDVVNACSGKFHSPFQFFFYDPLVFTYRDGDFWELQTLKRIWYEAQTSVFGSKLQKKQEDAIVFLVGFDALSREFLKRLASIGVSCGHEEKAKSTVVVWTAKSINPNLNVEVLQNRVGPKLENIFDAEFWEGLNVLVNALDNKNTRLNVDQRYLCFQKPLFKSRTVGAICDTQMVSSHLTEIYEASRDPLEKRAPVCTAHSFPYITDHFLTWVRSDCECLLKTTPAEVNAYLCNMSDYAKLMIKVEDAWARNTLKHIPNCLNQKGCEDFDDCNTETHLRLEEYFANQVEGLIYSFLKDTTTSIGTSFWSAPNISSHPLQFSASDTMHLCFEMSASILRTEAHGISVPDLVKNFEKLALAIDKIKVPDLKPKKDVKIVTNEKSTGLFSASGYDEVVIHDLMVRLEQCRRYLTPGLGCNGQDTDTDHHMDMIVIFANMRAPNYIIPEVDKLKAKFITGKIIHAIATSTAMATLPVCLEFCKVLYGGHTLEDYRNTFANLAPSQLSMAKFVLSMSIP</sequence>
<dbReference type="Proteomes" id="UP001057402">
    <property type="component" value="Chromosome 10"/>
</dbReference>
<proteinExistence type="predicted"/>
<accession>A0ACB9M9Q0</accession>
<reference evidence="2" key="1">
    <citation type="journal article" date="2023" name="Front. Plant Sci.">
        <title>Chromosomal-level genome assembly of Melastoma candidum provides insights into trichome evolution.</title>
        <authorList>
            <person name="Zhong Y."/>
            <person name="Wu W."/>
            <person name="Sun C."/>
            <person name="Zou P."/>
            <person name="Liu Y."/>
            <person name="Dai S."/>
            <person name="Zhou R."/>
        </authorList>
    </citation>
    <scope>NUCLEOTIDE SEQUENCE [LARGE SCALE GENOMIC DNA]</scope>
</reference>
<keyword evidence="2" id="KW-1185">Reference proteome</keyword>
<comment type="caution">
    <text evidence="1">The sequence shown here is derived from an EMBL/GenBank/DDBJ whole genome shotgun (WGS) entry which is preliminary data.</text>
</comment>
<name>A0ACB9M9Q0_9MYRT</name>
<dbReference type="EMBL" id="CM042889">
    <property type="protein sequence ID" value="KAI4321013.1"/>
    <property type="molecule type" value="Genomic_DNA"/>
</dbReference>
<protein>
    <submittedName>
        <fullName evidence="1">Uncharacterized protein</fullName>
    </submittedName>
</protein>
<gene>
    <name evidence="1" type="ORF">MLD38_034437</name>
</gene>
<evidence type="ECO:0000313" key="1">
    <source>
        <dbReference type="EMBL" id="KAI4321013.1"/>
    </source>
</evidence>